<evidence type="ECO:0000313" key="4">
    <source>
        <dbReference type="EMBL" id="GEM08783.1"/>
    </source>
</evidence>
<name>A0A511KEI6_RHOTO</name>
<feature type="compositionally biased region" description="Basic and acidic residues" evidence="2">
    <location>
        <begin position="454"/>
        <end position="482"/>
    </location>
</feature>
<feature type="region of interest" description="Disordered" evidence="2">
    <location>
        <begin position="101"/>
        <end position="128"/>
    </location>
</feature>
<dbReference type="OrthoDB" id="18412at2759"/>
<keyword evidence="1" id="KW-0479">Metal-binding</keyword>
<feature type="compositionally biased region" description="Basic and acidic residues" evidence="2">
    <location>
        <begin position="494"/>
        <end position="504"/>
    </location>
</feature>
<dbReference type="Pfam" id="PF04438">
    <property type="entry name" value="zf-HIT"/>
    <property type="match status" value="1"/>
</dbReference>
<dbReference type="SUPFAM" id="SSF144232">
    <property type="entry name" value="HIT/MYND zinc finger-like"/>
    <property type="match status" value="1"/>
</dbReference>
<feature type="region of interest" description="Disordered" evidence="2">
    <location>
        <begin position="1"/>
        <end position="20"/>
    </location>
</feature>
<organism evidence="4 5">
    <name type="scientific">Rhodotorula toruloides</name>
    <name type="common">Yeast</name>
    <name type="synonym">Rhodosporidium toruloides</name>
    <dbReference type="NCBI Taxonomy" id="5286"/>
    <lineage>
        <taxon>Eukaryota</taxon>
        <taxon>Fungi</taxon>
        <taxon>Dikarya</taxon>
        <taxon>Basidiomycota</taxon>
        <taxon>Pucciniomycotina</taxon>
        <taxon>Microbotryomycetes</taxon>
        <taxon>Sporidiobolales</taxon>
        <taxon>Sporidiobolaceae</taxon>
        <taxon>Rhodotorula</taxon>
    </lineage>
</organism>
<feature type="region of interest" description="Disordered" evidence="2">
    <location>
        <begin position="454"/>
        <end position="504"/>
    </location>
</feature>
<protein>
    <submittedName>
        <fullName evidence="4">Zinc finger, HIT-type protein</fullName>
    </submittedName>
</protein>
<feature type="domain" description="HIT-type" evidence="3">
    <location>
        <begin position="29"/>
        <end position="62"/>
    </location>
</feature>
<keyword evidence="1" id="KW-0863">Zinc-finger</keyword>
<dbReference type="InterPro" id="IPR039646">
    <property type="entry name" value="ZNHIT2"/>
</dbReference>
<sequence length="504" mass="55346">MQLRLPRPKDAEPRRKRPPIVSTADPCPCGICQQQISRYTCPNCNLPYCSLACFRSPEHSACTDSFAQKSLKDDLNAEQENGGDEKKKMLELLRQFEEQQKELEEIQQAGPEDEETGPEAETRRKERKELEGRIAGLDLDALPPEQLLSFLTPEQQAAFEATLQDPNRVNKLVEEEFEGDEPWWVVEQEAKLLKEMLEASRNAEGSKTVVPGGEEDETDAEQVRPAPVPADKLPVLKVGPDGKAIANPNLFFNVVAVLFGYAFTLRTFSLASFRSLPGRSPERTMAIQVLVQLLPFIVERSTSTFADMYEAIESVAAGEPQGMSSALLALLLHDVAHLLRPAPIAAISSSTPSPLASHALAPALSAISDLHHLFCTAIATPQPSNGSQGPTSGPTVSKALIARPSTSAPLSKRERQRCMLASAKLLFYASFLFSTGNEVVQAAGVLAVMAEREAKKREAEEGERKKAVERRKEDFAKRKEEGQGQVKTDEEEVRPEGPKIVELA</sequence>
<dbReference type="PROSITE" id="PS51083">
    <property type="entry name" value="ZF_HIT"/>
    <property type="match status" value="1"/>
</dbReference>
<evidence type="ECO:0000259" key="3">
    <source>
        <dbReference type="PROSITE" id="PS51083"/>
    </source>
</evidence>
<proteinExistence type="predicted"/>
<dbReference type="CDD" id="cd23024">
    <property type="entry name" value="zf-HIT_ZNHIT2-3"/>
    <property type="match status" value="1"/>
</dbReference>
<evidence type="ECO:0000256" key="1">
    <source>
        <dbReference type="PROSITE-ProRule" id="PRU00453"/>
    </source>
</evidence>
<dbReference type="InterPro" id="IPR007529">
    <property type="entry name" value="Znf_HIT"/>
</dbReference>
<evidence type="ECO:0000313" key="5">
    <source>
        <dbReference type="Proteomes" id="UP000321518"/>
    </source>
</evidence>
<dbReference type="AlphaFoldDB" id="A0A511KEI6"/>
<dbReference type="GO" id="GO:0008270">
    <property type="term" value="F:zinc ion binding"/>
    <property type="evidence" value="ECO:0007669"/>
    <property type="project" value="UniProtKB-UniRule"/>
</dbReference>
<gene>
    <name evidence="4" type="ORF">Rt10032_c06g2800</name>
</gene>
<dbReference type="EMBL" id="BJWK01000006">
    <property type="protein sequence ID" value="GEM08783.1"/>
    <property type="molecule type" value="Genomic_DNA"/>
</dbReference>
<feature type="region of interest" description="Disordered" evidence="2">
    <location>
        <begin position="202"/>
        <end position="223"/>
    </location>
</feature>
<dbReference type="PANTHER" id="PTHR15555">
    <property type="entry name" value="ZINC FINGER HIT DOMAIN CONTAINING PROTEIN 2 PROTEIN FON -RELATED"/>
    <property type="match status" value="1"/>
</dbReference>
<keyword evidence="1" id="KW-0862">Zinc</keyword>
<dbReference type="PANTHER" id="PTHR15555:SF0">
    <property type="entry name" value="ZINC FINGER HIT DOMAIN-CONTAINING PROTEIN 2"/>
    <property type="match status" value="1"/>
</dbReference>
<reference evidence="4 5" key="1">
    <citation type="submission" date="2019-07" db="EMBL/GenBank/DDBJ databases">
        <title>Rhodotorula toruloides NBRC10032 genome sequencing.</title>
        <authorList>
            <person name="Shida Y."/>
            <person name="Takaku H."/>
            <person name="Ogasawara W."/>
            <person name="Mori K."/>
        </authorList>
    </citation>
    <scope>NUCLEOTIDE SEQUENCE [LARGE SCALE GENOMIC DNA]</scope>
    <source>
        <strain evidence="4 5">NBRC10032</strain>
    </source>
</reference>
<evidence type="ECO:0000256" key="2">
    <source>
        <dbReference type="SAM" id="MobiDB-lite"/>
    </source>
</evidence>
<dbReference type="Proteomes" id="UP000321518">
    <property type="component" value="Unassembled WGS sequence"/>
</dbReference>
<accession>A0A511KEI6</accession>
<comment type="caution">
    <text evidence="4">The sequence shown here is derived from an EMBL/GenBank/DDBJ whole genome shotgun (WGS) entry which is preliminary data.</text>
</comment>
<dbReference type="Gene3D" id="3.30.60.190">
    <property type="match status" value="1"/>
</dbReference>